<dbReference type="Proteomes" id="UP001163203">
    <property type="component" value="Chromosome"/>
</dbReference>
<protein>
    <submittedName>
        <fullName evidence="4">NTP transferase domain-containing protein</fullName>
    </submittedName>
</protein>
<evidence type="ECO:0000256" key="2">
    <source>
        <dbReference type="SAM" id="MobiDB-lite"/>
    </source>
</evidence>
<evidence type="ECO:0000313" key="4">
    <source>
        <dbReference type="EMBL" id="WAL63351.1"/>
    </source>
</evidence>
<sequence length="185" mass="18629">MPALAGIVLAGGAARRLSGVDKPMLEVGGLPLLHRAVEALAAASPVVVVGPRRPGLPAVRWAREEPPGGGPLAALAAGLAVLPETELVAVLAGDLAAITASTVDRLVAAVGDGSAGAVLVDGEGRRQWLIGVWRAVRLRAVLPARPENASLRGVLGALDIVGVPEKPGESADIDTPEDLRATRAG</sequence>
<dbReference type="Pfam" id="PF12804">
    <property type="entry name" value="NTP_transf_3"/>
    <property type="match status" value="1"/>
</dbReference>
<keyword evidence="1 4" id="KW-0808">Transferase</keyword>
<dbReference type="GO" id="GO:0016740">
    <property type="term" value="F:transferase activity"/>
    <property type="evidence" value="ECO:0007669"/>
    <property type="project" value="UniProtKB-KW"/>
</dbReference>
<dbReference type="PANTHER" id="PTHR19136:SF81">
    <property type="entry name" value="MOLYBDENUM COFACTOR GUANYLYLTRANSFERASE"/>
    <property type="match status" value="1"/>
</dbReference>
<dbReference type="Gene3D" id="3.90.550.10">
    <property type="entry name" value="Spore Coat Polysaccharide Biosynthesis Protein SpsA, Chain A"/>
    <property type="match status" value="1"/>
</dbReference>
<keyword evidence="5" id="KW-1185">Reference proteome</keyword>
<dbReference type="SUPFAM" id="SSF53448">
    <property type="entry name" value="Nucleotide-diphospho-sugar transferases"/>
    <property type="match status" value="1"/>
</dbReference>
<proteinExistence type="predicted"/>
<dbReference type="RefSeq" id="WP_268441241.1">
    <property type="nucleotide sequence ID" value="NZ_CP113836.1"/>
</dbReference>
<dbReference type="InterPro" id="IPR029044">
    <property type="entry name" value="Nucleotide-diphossugar_trans"/>
</dbReference>
<dbReference type="InterPro" id="IPR025877">
    <property type="entry name" value="MobA-like_NTP_Trfase"/>
</dbReference>
<organism evidence="4 5">
    <name type="scientific">Amycolatopsis cynarae</name>
    <dbReference type="NCBI Taxonomy" id="2995223"/>
    <lineage>
        <taxon>Bacteria</taxon>
        <taxon>Bacillati</taxon>
        <taxon>Actinomycetota</taxon>
        <taxon>Actinomycetes</taxon>
        <taxon>Pseudonocardiales</taxon>
        <taxon>Pseudonocardiaceae</taxon>
        <taxon>Amycolatopsis</taxon>
    </lineage>
</organism>
<feature type="domain" description="MobA-like NTP transferase" evidence="3">
    <location>
        <begin position="6"/>
        <end position="158"/>
    </location>
</feature>
<dbReference type="EMBL" id="CP113836">
    <property type="protein sequence ID" value="WAL63351.1"/>
    <property type="molecule type" value="Genomic_DNA"/>
</dbReference>
<feature type="region of interest" description="Disordered" evidence="2">
    <location>
        <begin position="166"/>
        <end position="185"/>
    </location>
</feature>
<name>A0ABY7ATW3_9PSEU</name>
<gene>
    <name evidence="4" type="ORF">ORV05_20245</name>
</gene>
<evidence type="ECO:0000259" key="3">
    <source>
        <dbReference type="Pfam" id="PF12804"/>
    </source>
</evidence>
<evidence type="ECO:0000256" key="1">
    <source>
        <dbReference type="ARBA" id="ARBA00022679"/>
    </source>
</evidence>
<accession>A0ABY7ATW3</accession>
<evidence type="ECO:0000313" key="5">
    <source>
        <dbReference type="Proteomes" id="UP001163203"/>
    </source>
</evidence>
<reference evidence="4" key="1">
    <citation type="submission" date="2022-11" db="EMBL/GenBank/DDBJ databases">
        <authorList>
            <person name="Mo P."/>
        </authorList>
    </citation>
    <scope>NUCLEOTIDE SEQUENCE</scope>
    <source>
        <strain evidence="4">HUAS 11-8</strain>
    </source>
</reference>
<dbReference type="PANTHER" id="PTHR19136">
    <property type="entry name" value="MOLYBDENUM COFACTOR GUANYLYLTRANSFERASE"/>
    <property type="match status" value="1"/>
</dbReference>